<comment type="caution">
    <text evidence="2">The sequence shown here is derived from an EMBL/GenBank/DDBJ whole genome shotgun (WGS) entry which is preliminary data.</text>
</comment>
<feature type="compositionally biased region" description="Polar residues" evidence="1">
    <location>
        <begin position="111"/>
        <end position="120"/>
    </location>
</feature>
<keyword evidence="3" id="KW-1185">Reference proteome</keyword>
<dbReference type="RefSeq" id="WP_155871132.1">
    <property type="nucleotide sequence ID" value="NZ_CP168248.1"/>
</dbReference>
<name>A0ABU3PJC1_9CORY</name>
<reference evidence="2 3" key="1">
    <citation type="submission" date="2023-03" db="EMBL/GenBank/DDBJ databases">
        <title>Whole genome sequence of the first Corynebacterium rouxii strains isolated in Brazil: a recent member of Corynebacterium diphtheriae complex.</title>
        <authorList>
            <person name="Vieira V."/>
            <person name="Ramos J.N."/>
            <person name="Araujo M.R.B."/>
            <person name="Baio P.V."/>
            <person name="Sant'Anna L.O."/>
            <person name="Veras J.F.C."/>
            <person name="Vieira E.M.D."/>
            <person name="Sousa M.A.B."/>
            <person name="Camargo C.H."/>
            <person name="Sacchi C.T."/>
            <person name="Campos K.R."/>
            <person name="Santos M.B.N."/>
            <person name="Bokermann S."/>
            <person name="Alvim L.B."/>
            <person name="Santos L.S."/>
            <person name="Mattos-Guaraldi A.L."/>
        </authorList>
    </citation>
    <scope>NUCLEOTIDE SEQUENCE [LARGE SCALE GENOMIC DNA]</scope>
    <source>
        <strain evidence="2 3">70862</strain>
    </source>
</reference>
<dbReference type="Proteomes" id="UP001265983">
    <property type="component" value="Unassembled WGS sequence"/>
</dbReference>
<dbReference type="EMBL" id="JARUHM010000001">
    <property type="protein sequence ID" value="MDT9409936.1"/>
    <property type="molecule type" value="Genomic_DNA"/>
</dbReference>
<organism evidence="2 3">
    <name type="scientific">Corynebacterium rouxii</name>
    <dbReference type="NCBI Taxonomy" id="2719119"/>
    <lineage>
        <taxon>Bacteria</taxon>
        <taxon>Bacillati</taxon>
        <taxon>Actinomycetota</taxon>
        <taxon>Actinomycetes</taxon>
        <taxon>Mycobacteriales</taxon>
        <taxon>Corynebacteriaceae</taxon>
        <taxon>Corynebacterium</taxon>
    </lineage>
</organism>
<evidence type="ECO:0000313" key="2">
    <source>
        <dbReference type="EMBL" id="MDT9409936.1"/>
    </source>
</evidence>
<sequence length="133" mass="14764">MNTLSDPVFCEHCGRKNPPRLGPQGRAKRFCSDACRAAASRARRERKRLDELEKARLQSARDACGQDAIAREAAKILRDITAALLSNDRPMVTHAVGDLITAGQELNQTMNAVKATESSTPRPNRAQRRRAKR</sequence>
<gene>
    <name evidence="2" type="ORF">P8T80_00760</name>
</gene>
<protein>
    <recommendedName>
        <fullName evidence="4">FCS-type domain-containing protein</fullName>
    </recommendedName>
</protein>
<evidence type="ECO:0000313" key="3">
    <source>
        <dbReference type="Proteomes" id="UP001265983"/>
    </source>
</evidence>
<evidence type="ECO:0000256" key="1">
    <source>
        <dbReference type="SAM" id="MobiDB-lite"/>
    </source>
</evidence>
<accession>A0ABU3PJC1</accession>
<feature type="region of interest" description="Disordered" evidence="1">
    <location>
        <begin position="111"/>
        <end position="133"/>
    </location>
</feature>
<proteinExistence type="predicted"/>
<evidence type="ECO:0008006" key="4">
    <source>
        <dbReference type="Google" id="ProtNLM"/>
    </source>
</evidence>